<dbReference type="AlphaFoldDB" id="A0A5C0B0G9"/>
<keyword evidence="7" id="KW-0472">Membrane</keyword>
<dbReference type="SUPFAM" id="SSF52540">
    <property type="entry name" value="P-loop containing nucleoside triphosphate hydrolases"/>
    <property type="match status" value="2"/>
</dbReference>
<sequence>MAGSATQTFAAQTVVSGSQAASAEALLDVRGLRVRFPGQVAVDGLDLRVQAGQTVALVGESGCGKSTTALSIMRLLPQQARIDGRILLDGEDVLALSPKQLAAMRGNRVSMIFQEPMSSLNPLLSIGQQVAEAITLHQPLSAREARQRAIDLLDLVQLPAASRRFDDYPHHLSGGQRQRVMIAMAVACRPRLLIADEPTTALDVTVQAQILALIDSLRRELGMAVLLITHDLGVVAQWADRVAVMHGGRKLEEGDAARVFAAPASPYTRGLLGASLHFSRDDQTHDSNTRLPEIRLDAKGEFVLVRPTPRVAAGQNVSSAKPAAPVSPLLAVQDLHVHYASAHGNLHAVRGVSFDIAPGETLGLVGESGCGKSSLSRAIMRLTAAQRGSVTLAGQDLLALSARALLPWRKHMQMIFQDPYGSLNPRHRVDDILGYALEIHGVRDRAERTRRVSAILDDVGLPTTAARRYAHEFSGGQRQRIGIARALVLRPELVICDEPVSALDVSVQAQILNLLMDLKNVYGLSYLFISHDLAVVRYLADRVMVMHDGQIVEFGNRQTIWQAPQHAYTRSLIAAVPGAHDRGQRQGPGHASAQALAQPHLPTHAQPHAHAQPETQAGAGTRKWAA</sequence>
<keyword evidence="6 10" id="KW-0067">ATP-binding</keyword>
<dbReference type="CDD" id="cd03257">
    <property type="entry name" value="ABC_NikE_OppD_transporters"/>
    <property type="match status" value="2"/>
</dbReference>
<dbReference type="OrthoDB" id="9802772at2"/>
<evidence type="ECO:0000313" key="11">
    <source>
        <dbReference type="Proteomes" id="UP000325161"/>
    </source>
</evidence>
<dbReference type="InterPro" id="IPR003593">
    <property type="entry name" value="AAA+_ATPase"/>
</dbReference>
<dbReference type="Proteomes" id="UP000325161">
    <property type="component" value="Chromosome"/>
</dbReference>
<proteinExistence type="inferred from homology"/>
<feature type="domain" description="ABC transporter" evidence="9">
    <location>
        <begin position="27"/>
        <end position="272"/>
    </location>
</feature>
<dbReference type="FunFam" id="3.40.50.300:FF:000016">
    <property type="entry name" value="Oligopeptide ABC transporter ATP-binding component"/>
    <property type="match status" value="2"/>
</dbReference>
<evidence type="ECO:0000256" key="1">
    <source>
        <dbReference type="ARBA" id="ARBA00004417"/>
    </source>
</evidence>
<keyword evidence="3" id="KW-0813">Transport</keyword>
<dbReference type="GO" id="GO:0016887">
    <property type="term" value="F:ATP hydrolysis activity"/>
    <property type="evidence" value="ECO:0007669"/>
    <property type="project" value="InterPro"/>
</dbReference>
<evidence type="ECO:0000313" key="10">
    <source>
        <dbReference type="EMBL" id="QEI07374.1"/>
    </source>
</evidence>
<name>A0A5C0B0G9_9BURK</name>
<dbReference type="InterPro" id="IPR050388">
    <property type="entry name" value="ABC_Ni/Peptide_Import"/>
</dbReference>
<feature type="domain" description="ABC transporter" evidence="9">
    <location>
        <begin position="332"/>
        <end position="573"/>
    </location>
</feature>
<dbReference type="InterPro" id="IPR013563">
    <property type="entry name" value="Oligopep_ABC_C"/>
</dbReference>
<organism evidence="10 11">
    <name type="scientific">Pigmentiphaga aceris</name>
    <dbReference type="NCBI Taxonomy" id="1940612"/>
    <lineage>
        <taxon>Bacteria</taxon>
        <taxon>Pseudomonadati</taxon>
        <taxon>Pseudomonadota</taxon>
        <taxon>Betaproteobacteria</taxon>
        <taxon>Burkholderiales</taxon>
        <taxon>Alcaligenaceae</taxon>
        <taxon>Pigmentiphaga</taxon>
    </lineage>
</organism>
<feature type="region of interest" description="Disordered" evidence="8">
    <location>
        <begin position="602"/>
        <end position="626"/>
    </location>
</feature>
<dbReference type="RefSeq" id="WP_148816421.1">
    <property type="nucleotide sequence ID" value="NZ_CP043046.1"/>
</dbReference>
<dbReference type="GO" id="GO:0005886">
    <property type="term" value="C:plasma membrane"/>
    <property type="evidence" value="ECO:0007669"/>
    <property type="project" value="UniProtKB-SubCell"/>
</dbReference>
<evidence type="ECO:0000256" key="2">
    <source>
        <dbReference type="ARBA" id="ARBA00005417"/>
    </source>
</evidence>
<dbReference type="GO" id="GO:0005524">
    <property type="term" value="F:ATP binding"/>
    <property type="evidence" value="ECO:0007669"/>
    <property type="project" value="UniProtKB-KW"/>
</dbReference>
<keyword evidence="5" id="KW-0547">Nucleotide-binding</keyword>
<dbReference type="PANTHER" id="PTHR43297:SF2">
    <property type="entry name" value="DIPEPTIDE TRANSPORT ATP-BINDING PROTEIN DPPD"/>
    <property type="match status" value="1"/>
</dbReference>
<comment type="similarity">
    <text evidence="2">Belongs to the ABC transporter superfamily.</text>
</comment>
<evidence type="ECO:0000256" key="8">
    <source>
        <dbReference type="SAM" id="MobiDB-lite"/>
    </source>
</evidence>
<dbReference type="NCBIfam" id="NF007739">
    <property type="entry name" value="PRK10419.1"/>
    <property type="match status" value="2"/>
</dbReference>
<evidence type="ECO:0000256" key="5">
    <source>
        <dbReference type="ARBA" id="ARBA00022741"/>
    </source>
</evidence>
<dbReference type="Pfam" id="PF00005">
    <property type="entry name" value="ABC_tran"/>
    <property type="match status" value="2"/>
</dbReference>
<gene>
    <name evidence="10" type="ORF">FXN63_17135</name>
</gene>
<dbReference type="PROSITE" id="PS00211">
    <property type="entry name" value="ABC_TRANSPORTER_1"/>
    <property type="match status" value="2"/>
</dbReference>
<dbReference type="SMART" id="SM00382">
    <property type="entry name" value="AAA"/>
    <property type="match status" value="2"/>
</dbReference>
<evidence type="ECO:0000256" key="7">
    <source>
        <dbReference type="ARBA" id="ARBA00023136"/>
    </source>
</evidence>
<dbReference type="PROSITE" id="PS50893">
    <property type="entry name" value="ABC_TRANSPORTER_2"/>
    <property type="match status" value="2"/>
</dbReference>
<dbReference type="PANTHER" id="PTHR43297">
    <property type="entry name" value="OLIGOPEPTIDE TRANSPORT ATP-BINDING PROTEIN APPD"/>
    <property type="match status" value="1"/>
</dbReference>
<evidence type="ECO:0000256" key="3">
    <source>
        <dbReference type="ARBA" id="ARBA00022448"/>
    </source>
</evidence>
<dbReference type="InterPro" id="IPR017871">
    <property type="entry name" value="ABC_transporter-like_CS"/>
</dbReference>
<dbReference type="InterPro" id="IPR003439">
    <property type="entry name" value="ABC_transporter-like_ATP-bd"/>
</dbReference>
<dbReference type="KEGG" id="pacr:FXN63_17135"/>
<dbReference type="InterPro" id="IPR027417">
    <property type="entry name" value="P-loop_NTPase"/>
</dbReference>
<evidence type="ECO:0000256" key="6">
    <source>
        <dbReference type="ARBA" id="ARBA00022840"/>
    </source>
</evidence>
<protein>
    <submittedName>
        <fullName evidence="10">ABC transporter ATP-binding protein</fullName>
    </submittedName>
</protein>
<comment type="subcellular location">
    <subcellularLocation>
        <location evidence="1">Cell inner membrane</location>
        <topology evidence="1">Peripheral membrane protein</topology>
    </subcellularLocation>
</comment>
<keyword evidence="4" id="KW-1003">Cell membrane</keyword>
<dbReference type="Gene3D" id="3.40.50.300">
    <property type="entry name" value="P-loop containing nucleotide triphosphate hydrolases"/>
    <property type="match status" value="2"/>
</dbReference>
<dbReference type="GO" id="GO:0015833">
    <property type="term" value="P:peptide transport"/>
    <property type="evidence" value="ECO:0007669"/>
    <property type="project" value="InterPro"/>
</dbReference>
<dbReference type="NCBIfam" id="NF008453">
    <property type="entry name" value="PRK11308.1"/>
    <property type="match status" value="2"/>
</dbReference>
<reference evidence="10 11" key="1">
    <citation type="submission" date="2019-08" db="EMBL/GenBank/DDBJ databases">
        <title>Amphibian skin-associated Pigmentiphaga: genome sequence and occurrence across geography and hosts.</title>
        <authorList>
            <person name="Bletz M.C."/>
            <person name="Bunk B."/>
            <person name="Sproeer C."/>
            <person name="Biwer P."/>
            <person name="Reiter S."/>
            <person name="Rabemananjara F.C.E."/>
            <person name="Schulz S."/>
            <person name="Overmann J."/>
            <person name="Vences M."/>
        </authorList>
    </citation>
    <scope>NUCLEOTIDE SEQUENCE [LARGE SCALE GENOMIC DNA]</scope>
    <source>
        <strain evidence="10 11">Mada1488</strain>
    </source>
</reference>
<dbReference type="GO" id="GO:0055085">
    <property type="term" value="P:transmembrane transport"/>
    <property type="evidence" value="ECO:0007669"/>
    <property type="project" value="UniProtKB-ARBA"/>
</dbReference>
<accession>A0A5C0B0G9</accession>
<evidence type="ECO:0000259" key="9">
    <source>
        <dbReference type="PROSITE" id="PS50893"/>
    </source>
</evidence>
<dbReference type="EMBL" id="CP043046">
    <property type="protein sequence ID" value="QEI07374.1"/>
    <property type="molecule type" value="Genomic_DNA"/>
</dbReference>
<dbReference type="Pfam" id="PF08352">
    <property type="entry name" value="oligo_HPY"/>
    <property type="match status" value="2"/>
</dbReference>
<evidence type="ECO:0000256" key="4">
    <source>
        <dbReference type="ARBA" id="ARBA00022475"/>
    </source>
</evidence>
<keyword evidence="11" id="KW-1185">Reference proteome</keyword>